<dbReference type="EMBL" id="BGZK01000039">
    <property type="protein sequence ID" value="GBP10074.1"/>
    <property type="molecule type" value="Genomic_DNA"/>
</dbReference>
<evidence type="ECO:0000313" key="2">
    <source>
        <dbReference type="Proteomes" id="UP000299102"/>
    </source>
</evidence>
<organism evidence="1 2">
    <name type="scientific">Eumeta variegata</name>
    <name type="common">Bagworm moth</name>
    <name type="synonym">Eumeta japonica</name>
    <dbReference type="NCBI Taxonomy" id="151549"/>
    <lineage>
        <taxon>Eukaryota</taxon>
        <taxon>Metazoa</taxon>
        <taxon>Ecdysozoa</taxon>
        <taxon>Arthropoda</taxon>
        <taxon>Hexapoda</taxon>
        <taxon>Insecta</taxon>
        <taxon>Pterygota</taxon>
        <taxon>Neoptera</taxon>
        <taxon>Endopterygota</taxon>
        <taxon>Lepidoptera</taxon>
        <taxon>Glossata</taxon>
        <taxon>Ditrysia</taxon>
        <taxon>Tineoidea</taxon>
        <taxon>Psychidae</taxon>
        <taxon>Oiketicinae</taxon>
        <taxon>Eumeta</taxon>
    </lineage>
</organism>
<comment type="caution">
    <text evidence="1">The sequence shown here is derived from an EMBL/GenBank/DDBJ whole genome shotgun (WGS) entry which is preliminary data.</text>
</comment>
<keyword evidence="2" id="KW-1185">Reference proteome</keyword>
<dbReference type="AlphaFoldDB" id="A0A4C1T7G5"/>
<proteinExistence type="predicted"/>
<protein>
    <submittedName>
        <fullName evidence="1">Uncharacterized protein</fullName>
    </submittedName>
</protein>
<accession>A0A4C1T7G5</accession>
<dbReference type="Proteomes" id="UP000299102">
    <property type="component" value="Unassembled WGS sequence"/>
</dbReference>
<name>A0A4C1T7G5_EUMVA</name>
<reference evidence="1 2" key="1">
    <citation type="journal article" date="2019" name="Commun. Biol.">
        <title>The bagworm genome reveals a unique fibroin gene that provides high tensile strength.</title>
        <authorList>
            <person name="Kono N."/>
            <person name="Nakamura H."/>
            <person name="Ohtoshi R."/>
            <person name="Tomita M."/>
            <person name="Numata K."/>
            <person name="Arakawa K."/>
        </authorList>
    </citation>
    <scope>NUCLEOTIDE SEQUENCE [LARGE SCALE GENOMIC DNA]</scope>
</reference>
<evidence type="ECO:0000313" key="1">
    <source>
        <dbReference type="EMBL" id="GBP10074.1"/>
    </source>
</evidence>
<sequence length="340" mass="37536">MDRVDSGHVYRRAFYNSLAGRKLTAEAVTSRLYSVGMSPLDPPHSRAVPRSTTACVYRIIEDRILFSSSVSGEVHKSGEGLIRVWRCAAVVVGGGDSGRSAVTASPCGRTYPPRAAVLGARCAGDCVGNTFECQNWEYIEPYRLASGFGTSSAASDTGLVLEDQFLSPGARTLRFSEARGDRFKWTQVKNSPVNRLVMRIELGPSGPKPTASTAEPSALPDLAQHLLSNDLLEELSQKRLLYKQFGNRPRHRQYRPAAIDAAHSAVTVRKLATKTDGARTIAKRSRNTPRRSGGALWATRPRVRRHRRRARAHSAGSMSIDRNKLGSRMDVRKRSVTYRW</sequence>
<gene>
    <name evidence="1" type="ORF">EVAR_77507_1</name>
</gene>